<dbReference type="CDD" id="cd06257">
    <property type="entry name" value="DnaJ"/>
    <property type="match status" value="1"/>
</dbReference>
<dbReference type="PROSITE" id="PS00636">
    <property type="entry name" value="DNAJ_1"/>
    <property type="match status" value="1"/>
</dbReference>
<comment type="caution">
    <text evidence="2">The sequence shown here is derived from an EMBL/GenBank/DDBJ whole genome shotgun (WGS) entry which is preliminary data.</text>
</comment>
<dbReference type="Proteomes" id="UP001054252">
    <property type="component" value="Unassembled WGS sequence"/>
</dbReference>
<dbReference type="Gene3D" id="1.10.287.110">
    <property type="entry name" value="DnaJ domain"/>
    <property type="match status" value="1"/>
</dbReference>
<sequence length="267" mass="30791">MGKIGPQHFDAKSQLVLEICAISTAPVGCIHRRHCIPAKSHFVDWYHLLGVAEDAGMEAIKKRYHTLALQLHPDKNKHPKAETAFKLVLEAYSCLSDGVRRRTFNSERCKSFCIECNGIPYESSYSSINSCASKVEEMDSRSCRVARVFKDIRDRFKEETRVIENCLRANSLSRKESQLFTPATSNSLVDGRSTHMTQKESPVFDPSDYLFHGYPHLRRQVYKKPENFCHFQRGSILNYGRERYQSPIFETVPERRMFKSKSVCIRS</sequence>
<evidence type="ECO:0000259" key="1">
    <source>
        <dbReference type="PROSITE" id="PS50076"/>
    </source>
</evidence>
<gene>
    <name evidence="2" type="ORF">SLEP1_g42</name>
</gene>
<accession>A0AAV5HI18</accession>
<dbReference type="PANTHER" id="PTHR44137:SF13">
    <property type="entry name" value="CHAPERONE DNAJ-DOMAIN SUPERFAMILY PROTEIN"/>
    <property type="match status" value="1"/>
</dbReference>
<evidence type="ECO:0000313" key="3">
    <source>
        <dbReference type="Proteomes" id="UP001054252"/>
    </source>
</evidence>
<protein>
    <recommendedName>
        <fullName evidence="1">J domain-containing protein</fullName>
    </recommendedName>
</protein>
<dbReference type="PRINTS" id="PR00625">
    <property type="entry name" value="JDOMAIN"/>
</dbReference>
<dbReference type="PANTHER" id="PTHR44137">
    <property type="entry name" value="BNAC03G44070D PROTEIN"/>
    <property type="match status" value="1"/>
</dbReference>
<evidence type="ECO:0000313" key="2">
    <source>
        <dbReference type="EMBL" id="GKU85363.1"/>
    </source>
</evidence>
<dbReference type="Pfam" id="PF00226">
    <property type="entry name" value="DnaJ"/>
    <property type="match status" value="1"/>
</dbReference>
<name>A0AAV5HI18_9ROSI</name>
<dbReference type="InterPro" id="IPR018253">
    <property type="entry name" value="DnaJ_domain_CS"/>
</dbReference>
<dbReference type="InterPro" id="IPR036869">
    <property type="entry name" value="J_dom_sf"/>
</dbReference>
<dbReference type="PROSITE" id="PS50076">
    <property type="entry name" value="DNAJ_2"/>
    <property type="match status" value="1"/>
</dbReference>
<organism evidence="2 3">
    <name type="scientific">Rubroshorea leprosula</name>
    <dbReference type="NCBI Taxonomy" id="152421"/>
    <lineage>
        <taxon>Eukaryota</taxon>
        <taxon>Viridiplantae</taxon>
        <taxon>Streptophyta</taxon>
        <taxon>Embryophyta</taxon>
        <taxon>Tracheophyta</taxon>
        <taxon>Spermatophyta</taxon>
        <taxon>Magnoliopsida</taxon>
        <taxon>eudicotyledons</taxon>
        <taxon>Gunneridae</taxon>
        <taxon>Pentapetalae</taxon>
        <taxon>rosids</taxon>
        <taxon>malvids</taxon>
        <taxon>Malvales</taxon>
        <taxon>Dipterocarpaceae</taxon>
        <taxon>Rubroshorea</taxon>
    </lineage>
</organism>
<feature type="domain" description="J" evidence="1">
    <location>
        <begin position="44"/>
        <end position="108"/>
    </location>
</feature>
<dbReference type="AlphaFoldDB" id="A0AAV5HI18"/>
<dbReference type="SMART" id="SM00271">
    <property type="entry name" value="DnaJ"/>
    <property type="match status" value="1"/>
</dbReference>
<proteinExistence type="predicted"/>
<dbReference type="SUPFAM" id="SSF46565">
    <property type="entry name" value="Chaperone J-domain"/>
    <property type="match status" value="1"/>
</dbReference>
<reference evidence="2 3" key="1">
    <citation type="journal article" date="2021" name="Commun. Biol.">
        <title>The genome of Shorea leprosula (Dipterocarpaceae) highlights the ecological relevance of drought in aseasonal tropical rainforests.</title>
        <authorList>
            <person name="Ng K.K.S."/>
            <person name="Kobayashi M.J."/>
            <person name="Fawcett J.A."/>
            <person name="Hatakeyama M."/>
            <person name="Paape T."/>
            <person name="Ng C.H."/>
            <person name="Ang C.C."/>
            <person name="Tnah L.H."/>
            <person name="Lee C.T."/>
            <person name="Nishiyama T."/>
            <person name="Sese J."/>
            <person name="O'Brien M.J."/>
            <person name="Copetti D."/>
            <person name="Mohd Noor M.I."/>
            <person name="Ong R.C."/>
            <person name="Putra M."/>
            <person name="Sireger I.Z."/>
            <person name="Indrioko S."/>
            <person name="Kosugi Y."/>
            <person name="Izuno A."/>
            <person name="Isagi Y."/>
            <person name="Lee S.L."/>
            <person name="Shimizu K.K."/>
        </authorList>
    </citation>
    <scope>NUCLEOTIDE SEQUENCE [LARGE SCALE GENOMIC DNA]</scope>
    <source>
        <strain evidence="2">214</strain>
    </source>
</reference>
<dbReference type="EMBL" id="BPVZ01000001">
    <property type="protein sequence ID" value="GKU85363.1"/>
    <property type="molecule type" value="Genomic_DNA"/>
</dbReference>
<dbReference type="InterPro" id="IPR001623">
    <property type="entry name" value="DnaJ_domain"/>
</dbReference>
<keyword evidence="3" id="KW-1185">Reference proteome</keyword>